<evidence type="ECO:0000313" key="1">
    <source>
        <dbReference type="Proteomes" id="UP000504634"/>
    </source>
</evidence>
<proteinExistence type="predicted"/>
<reference evidence="2" key="1">
    <citation type="submission" date="2025-08" db="UniProtKB">
        <authorList>
            <consortium name="RefSeq"/>
        </authorList>
    </citation>
    <scope>IDENTIFICATION</scope>
    <source>
        <strain evidence="2">11010-0011.00</strain>
        <tissue evidence="2">Whole body</tissue>
    </source>
</reference>
<dbReference type="OrthoDB" id="16120at2759"/>
<dbReference type="InterPro" id="IPR032675">
    <property type="entry name" value="LRR_dom_sf"/>
</dbReference>
<protein>
    <submittedName>
        <fullName evidence="2">Uncharacterized protein LOC115631531 isoform X1</fullName>
    </submittedName>
</protein>
<dbReference type="RefSeq" id="XP_030384162.1">
    <property type="nucleotide sequence ID" value="XM_030528302.1"/>
</dbReference>
<dbReference type="AlphaFoldDB" id="A0A6J2UAH1"/>
<sequence length="506" mass="56736">MSKKCSVRSLSDSSLAELANLLVSTISYSQYAPDVRLDINIVMVELNEYLTQAGATSNIYQDLLRVILSSDYLDANMRFTCLQMLLNCGVTFLVTEVFPFSYYEKILQVIAAQGAGLRVLNLKGIWVKEEHMHYMYAIVQRCKQLTKLYVPYIANDRLLEEIAKSCTRLQILDISGETDITEIGIDLLSKGLCAQSLTVVDVGMPGEENICHSDIALILEHCPQVETLSTFSFVGAALKFIYDNIDDHFKCRLKYVHDTATDEPTLQIIMQTCPRLETLYLDSPKTGCLRALHTRTLRKLKIYKFIVTELLPLLERPIGRNLRHLTMIKGNGNLELNRLARLCPSLIDLDCYMIDSLSYGPGQARFQQLEGLEILSCSVMTSSLKAFLCSSTDLKRLAVDTVDFTDEDIVSIFMQHDFKVLEDIWFTLAPELTVQAVEVLMDSCPELQSIGQLTGWSLTPDDLALVRGLLKSGNSSLVLTPNASAMKSASPFPTALQMRTFEETLL</sequence>
<dbReference type="GO" id="GO:0031146">
    <property type="term" value="P:SCF-dependent proteasomal ubiquitin-dependent protein catabolic process"/>
    <property type="evidence" value="ECO:0007669"/>
    <property type="project" value="TreeGrafter"/>
</dbReference>
<dbReference type="GeneID" id="115631531"/>
<dbReference type="GO" id="GO:0019005">
    <property type="term" value="C:SCF ubiquitin ligase complex"/>
    <property type="evidence" value="ECO:0007669"/>
    <property type="project" value="TreeGrafter"/>
</dbReference>
<gene>
    <name evidence="2" type="primary">LOC115631531</name>
</gene>
<dbReference type="SUPFAM" id="SSF52047">
    <property type="entry name" value="RNI-like"/>
    <property type="match status" value="1"/>
</dbReference>
<dbReference type="Gene3D" id="3.80.10.10">
    <property type="entry name" value="Ribonuclease Inhibitor"/>
    <property type="match status" value="1"/>
</dbReference>
<dbReference type="Proteomes" id="UP000504634">
    <property type="component" value="Unplaced"/>
</dbReference>
<keyword evidence="1" id="KW-1185">Reference proteome</keyword>
<evidence type="ECO:0000313" key="2">
    <source>
        <dbReference type="RefSeq" id="XP_030384162.1"/>
    </source>
</evidence>
<organism evidence="1 2">
    <name type="scientific">Drosophila lebanonensis</name>
    <name type="common">Fruit fly</name>
    <name type="synonym">Scaptodrosophila lebanonensis</name>
    <dbReference type="NCBI Taxonomy" id="7225"/>
    <lineage>
        <taxon>Eukaryota</taxon>
        <taxon>Metazoa</taxon>
        <taxon>Ecdysozoa</taxon>
        <taxon>Arthropoda</taxon>
        <taxon>Hexapoda</taxon>
        <taxon>Insecta</taxon>
        <taxon>Pterygota</taxon>
        <taxon>Neoptera</taxon>
        <taxon>Endopterygota</taxon>
        <taxon>Diptera</taxon>
        <taxon>Brachycera</taxon>
        <taxon>Muscomorpha</taxon>
        <taxon>Ephydroidea</taxon>
        <taxon>Drosophilidae</taxon>
        <taxon>Scaptodrosophila</taxon>
    </lineage>
</organism>
<dbReference type="PANTHER" id="PTHR13318">
    <property type="entry name" value="PARTNER OF PAIRED, ISOFORM B-RELATED"/>
    <property type="match status" value="1"/>
</dbReference>
<accession>A0A6J2UAH1</accession>
<name>A0A6J2UAH1_DROLE</name>